<keyword evidence="3" id="KW-1185">Reference proteome</keyword>
<feature type="compositionally biased region" description="Low complexity" evidence="1">
    <location>
        <begin position="136"/>
        <end position="157"/>
    </location>
</feature>
<dbReference type="InParanoid" id="A0A0C3EF28"/>
<evidence type="ECO:0000313" key="3">
    <source>
        <dbReference type="Proteomes" id="UP000054166"/>
    </source>
</evidence>
<dbReference type="AlphaFoldDB" id="A0A0C3EF28"/>
<dbReference type="HOGENOM" id="CLU_087350_0_0_1"/>
<accession>A0A0C3EF28</accession>
<feature type="non-terminal residue" evidence="2">
    <location>
        <position position="186"/>
    </location>
</feature>
<name>A0A0C3EF28_PILCF</name>
<evidence type="ECO:0000256" key="1">
    <source>
        <dbReference type="SAM" id="MobiDB-lite"/>
    </source>
</evidence>
<dbReference type="EMBL" id="KN833380">
    <property type="protein sequence ID" value="KIM71260.1"/>
    <property type="molecule type" value="Genomic_DNA"/>
</dbReference>
<reference evidence="3" key="2">
    <citation type="submission" date="2015-01" db="EMBL/GenBank/DDBJ databases">
        <title>Evolutionary Origins and Diversification of the Mycorrhizal Mutualists.</title>
        <authorList>
            <consortium name="DOE Joint Genome Institute"/>
            <consortium name="Mycorrhizal Genomics Consortium"/>
            <person name="Kohler A."/>
            <person name="Kuo A."/>
            <person name="Nagy L.G."/>
            <person name="Floudas D."/>
            <person name="Copeland A."/>
            <person name="Barry K.W."/>
            <person name="Cichocki N."/>
            <person name="Veneault-Fourrey C."/>
            <person name="LaButti K."/>
            <person name="Lindquist E.A."/>
            <person name="Lipzen A."/>
            <person name="Lundell T."/>
            <person name="Morin E."/>
            <person name="Murat C."/>
            <person name="Riley R."/>
            <person name="Ohm R."/>
            <person name="Sun H."/>
            <person name="Tunlid A."/>
            <person name="Henrissat B."/>
            <person name="Grigoriev I.V."/>
            <person name="Hibbett D.S."/>
            <person name="Martin F."/>
        </authorList>
    </citation>
    <scope>NUCLEOTIDE SEQUENCE [LARGE SCALE GENOMIC DNA]</scope>
    <source>
        <strain evidence="3">F 1598</strain>
    </source>
</reference>
<sequence>IYHFHASSSAFAEFWNGTFWSSQKTQSRKISRRQVWHTFVQESMRIVAKSSGVTLEMENGIPIQEVTKQAFVQLGNNGLIQCVQNHSCSECTHKYKETADRITADDPAAVLGVDENHQVPALARSNADDAMDVDESSQTSSSDVEASSQSSSTDEASPVTLVVMDGVVMGPTHCAFDDCIEELKNA</sequence>
<reference evidence="2 3" key="1">
    <citation type="submission" date="2014-04" db="EMBL/GenBank/DDBJ databases">
        <authorList>
            <consortium name="DOE Joint Genome Institute"/>
            <person name="Kuo A."/>
            <person name="Tarkka M."/>
            <person name="Buscot F."/>
            <person name="Kohler A."/>
            <person name="Nagy L.G."/>
            <person name="Floudas D."/>
            <person name="Copeland A."/>
            <person name="Barry K.W."/>
            <person name="Cichocki N."/>
            <person name="Veneault-Fourrey C."/>
            <person name="LaButti K."/>
            <person name="Lindquist E.A."/>
            <person name="Lipzen A."/>
            <person name="Lundell T."/>
            <person name="Morin E."/>
            <person name="Murat C."/>
            <person name="Sun H."/>
            <person name="Tunlid A."/>
            <person name="Henrissat B."/>
            <person name="Grigoriev I.V."/>
            <person name="Hibbett D.S."/>
            <person name="Martin F."/>
            <person name="Nordberg H.P."/>
            <person name="Cantor M.N."/>
            <person name="Hua S.X."/>
        </authorList>
    </citation>
    <scope>NUCLEOTIDE SEQUENCE [LARGE SCALE GENOMIC DNA]</scope>
    <source>
        <strain evidence="2 3">F 1598</strain>
    </source>
</reference>
<evidence type="ECO:0008006" key="4">
    <source>
        <dbReference type="Google" id="ProtNLM"/>
    </source>
</evidence>
<protein>
    <recommendedName>
        <fullName evidence="4">CxC6 like cysteine cluster associated with KDZ domain-containing protein</fullName>
    </recommendedName>
</protein>
<dbReference type="STRING" id="765440.A0A0C3EF28"/>
<evidence type="ECO:0000313" key="2">
    <source>
        <dbReference type="EMBL" id="KIM71260.1"/>
    </source>
</evidence>
<feature type="non-terminal residue" evidence="2">
    <location>
        <position position="1"/>
    </location>
</feature>
<organism evidence="2 3">
    <name type="scientific">Piloderma croceum (strain F 1598)</name>
    <dbReference type="NCBI Taxonomy" id="765440"/>
    <lineage>
        <taxon>Eukaryota</taxon>
        <taxon>Fungi</taxon>
        <taxon>Dikarya</taxon>
        <taxon>Basidiomycota</taxon>
        <taxon>Agaricomycotina</taxon>
        <taxon>Agaricomycetes</taxon>
        <taxon>Agaricomycetidae</taxon>
        <taxon>Atheliales</taxon>
        <taxon>Atheliaceae</taxon>
        <taxon>Piloderma</taxon>
    </lineage>
</organism>
<proteinExistence type="predicted"/>
<dbReference type="Proteomes" id="UP000054166">
    <property type="component" value="Unassembled WGS sequence"/>
</dbReference>
<feature type="region of interest" description="Disordered" evidence="1">
    <location>
        <begin position="125"/>
        <end position="158"/>
    </location>
</feature>
<dbReference type="OrthoDB" id="2527272at2759"/>
<gene>
    <name evidence="2" type="ORF">PILCRDRAFT_44364</name>
</gene>